<evidence type="ECO:0000313" key="2">
    <source>
        <dbReference type="Proteomes" id="UP000661112"/>
    </source>
</evidence>
<keyword evidence="2" id="KW-1185">Reference proteome</keyword>
<proteinExistence type="predicted"/>
<organism evidence="1 2">
    <name type="scientific">Anabaena azotica FACHB-119</name>
    <dbReference type="NCBI Taxonomy" id="947527"/>
    <lineage>
        <taxon>Bacteria</taxon>
        <taxon>Bacillati</taxon>
        <taxon>Cyanobacteriota</taxon>
        <taxon>Cyanophyceae</taxon>
        <taxon>Nostocales</taxon>
        <taxon>Nostocaceae</taxon>
        <taxon>Anabaena</taxon>
        <taxon>Anabaena azotica</taxon>
    </lineage>
</organism>
<evidence type="ECO:0000313" key="1">
    <source>
        <dbReference type="EMBL" id="MBD2502783.1"/>
    </source>
</evidence>
<name>A0ABR8D8P7_9NOST</name>
<gene>
    <name evidence="1" type="ORF">H6G83_19610</name>
</gene>
<dbReference type="RefSeq" id="WP_190475372.1">
    <property type="nucleotide sequence ID" value="NZ_JACJSG010000027.1"/>
</dbReference>
<comment type="caution">
    <text evidence="1">The sequence shown here is derived from an EMBL/GenBank/DDBJ whole genome shotgun (WGS) entry which is preliminary data.</text>
</comment>
<accession>A0ABR8D8P7</accession>
<dbReference type="EMBL" id="JACJSG010000027">
    <property type="protein sequence ID" value="MBD2502783.1"/>
    <property type="molecule type" value="Genomic_DNA"/>
</dbReference>
<protein>
    <submittedName>
        <fullName evidence="1">Uncharacterized protein</fullName>
    </submittedName>
</protein>
<reference evidence="1 2" key="1">
    <citation type="journal article" date="2020" name="ISME J.">
        <title>Comparative genomics reveals insights into cyanobacterial evolution and habitat adaptation.</title>
        <authorList>
            <person name="Chen M.Y."/>
            <person name="Teng W.K."/>
            <person name="Zhao L."/>
            <person name="Hu C.X."/>
            <person name="Zhou Y.K."/>
            <person name="Han B.P."/>
            <person name="Song L.R."/>
            <person name="Shu W.S."/>
        </authorList>
    </citation>
    <scope>NUCLEOTIDE SEQUENCE [LARGE SCALE GENOMIC DNA]</scope>
    <source>
        <strain evidence="1 2">FACHB-119</strain>
    </source>
</reference>
<sequence>MIFGKATASPSGVYTTSPDIAITILSFLTHSNQAITTDLACCTSGFLPSVDRKVWQPPTVGFLKKEVLPPYGALMKNLNLVYRR</sequence>
<dbReference type="Proteomes" id="UP000661112">
    <property type="component" value="Unassembled WGS sequence"/>
</dbReference>